<accession>A0AAW1NGK0</accession>
<protein>
    <recommendedName>
        <fullName evidence="1">CTLH domain-containing protein</fullName>
    </recommendedName>
</protein>
<dbReference type="InterPro" id="IPR050618">
    <property type="entry name" value="Ubq-SigPath_Reg"/>
</dbReference>
<evidence type="ECO:0000313" key="3">
    <source>
        <dbReference type="Proteomes" id="UP001443914"/>
    </source>
</evidence>
<comment type="caution">
    <text evidence="2">The sequence shown here is derived from an EMBL/GenBank/DDBJ whole genome shotgun (WGS) entry which is preliminary data.</text>
</comment>
<dbReference type="SMART" id="SM00668">
    <property type="entry name" value="CTLH"/>
    <property type="match status" value="1"/>
</dbReference>
<sequence length="218" mass="25074">MELDLKQYEEFAVSDNDTHNVVLSYLVHNCFKETVESFISCTGISLPADYLEDIDRRKRIIEFVLSGNVLKAIELTQQLAPDLLEKNDDLRFDLLGLHFVELICSRPSCEAVEFAKKQLRPFSEVTEAQKYMARIEDHMALLAYDEPEKSPMFHLLSPVYRQDVADKLNRAILAHANKPSYSSLERVIQQTTAVRQLLNQESGKDGFSPFSLKEFIER</sequence>
<dbReference type="Pfam" id="PF10607">
    <property type="entry name" value="CTLH"/>
    <property type="match status" value="1"/>
</dbReference>
<feature type="domain" description="CTLH" evidence="1">
    <location>
        <begin position="53"/>
        <end position="110"/>
    </location>
</feature>
<dbReference type="EMBL" id="JBDFQZ010000001">
    <property type="protein sequence ID" value="KAK9758318.1"/>
    <property type="molecule type" value="Genomic_DNA"/>
</dbReference>
<dbReference type="PANTHER" id="PTHR12864">
    <property type="entry name" value="RAN BINDING PROTEIN 9-RELATED"/>
    <property type="match status" value="1"/>
</dbReference>
<dbReference type="Proteomes" id="UP001443914">
    <property type="component" value="Unassembled WGS sequence"/>
</dbReference>
<dbReference type="InterPro" id="IPR013144">
    <property type="entry name" value="CRA_dom"/>
</dbReference>
<gene>
    <name evidence="2" type="ORF">RND81_01G222600</name>
</gene>
<dbReference type="InterPro" id="IPR006594">
    <property type="entry name" value="LisH"/>
</dbReference>
<dbReference type="PROSITE" id="PS50897">
    <property type="entry name" value="CTLH"/>
    <property type="match status" value="1"/>
</dbReference>
<reference evidence="2" key="1">
    <citation type="submission" date="2024-03" db="EMBL/GenBank/DDBJ databases">
        <title>WGS assembly of Saponaria officinalis var. Norfolk2.</title>
        <authorList>
            <person name="Jenkins J."/>
            <person name="Shu S."/>
            <person name="Grimwood J."/>
            <person name="Barry K."/>
            <person name="Goodstein D."/>
            <person name="Schmutz J."/>
            <person name="Leebens-Mack J."/>
            <person name="Osbourn A."/>
        </authorList>
    </citation>
    <scope>NUCLEOTIDE SEQUENCE [LARGE SCALE GENOMIC DNA]</scope>
    <source>
        <strain evidence="2">JIC</strain>
    </source>
</reference>
<evidence type="ECO:0000259" key="1">
    <source>
        <dbReference type="PROSITE" id="PS50897"/>
    </source>
</evidence>
<dbReference type="AlphaFoldDB" id="A0AAW1NGK0"/>
<dbReference type="SMART" id="SM00757">
    <property type="entry name" value="CRA"/>
    <property type="match status" value="1"/>
</dbReference>
<name>A0AAW1NGK0_SAPOF</name>
<keyword evidence="3" id="KW-1185">Reference proteome</keyword>
<dbReference type="InterPro" id="IPR006595">
    <property type="entry name" value="CTLH_C"/>
</dbReference>
<dbReference type="InterPro" id="IPR024964">
    <property type="entry name" value="CTLH/CRA"/>
</dbReference>
<proteinExistence type="predicted"/>
<organism evidence="2 3">
    <name type="scientific">Saponaria officinalis</name>
    <name type="common">Common soapwort</name>
    <name type="synonym">Lychnis saponaria</name>
    <dbReference type="NCBI Taxonomy" id="3572"/>
    <lineage>
        <taxon>Eukaryota</taxon>
        <taxon>Viridiplantae</taxon>
        <taxon>Streptophyta</taxon>
        <taxon>Embryophyta</taxon>
        <taxon>Tracheophyta</taxon>
        <taxon>Spermatophyta</taxon>
        <taxon>Magnoliopsida</taxon>
        <taxon>eudicotyledons</taxon>
        <taxon>Gunneridae</taxon>
        <taxon>Pentapetalae</taxon>
        <taxon>Caryophyllales</taxon>
        <taxon>Caryophyllaceae</taxon>
        <taxon>Caryophylleae</taxon>
        <taxon>Saponaria</taxon>
    </lineage>
</organism>
<evidence type="ECO:0000313" key="2">
    <source>
        <dbReference type="EMBL" id="KAK9758318.1"/>
    </source>
</evidence>
<dbReference type="PROSITE" id="PS50896">
    <property type="entry name" value="LISH"/>
    <property type="match status" value="1"/>
</dbReference>